<dbReference type="SUPFAM" id="SSF55961">
    <property type="entry name" value="Bet v1-like"/>
    <property type="match status" value="1"/>
</dbReference>
<proteinExistence type="predicted"/>
<sequence length="144" mass="16826">MKVKNNVSNYSKQIELSTNSEHLFYALTEGLSSWWGKTSNTSLKTNGQFTIHFENGYWWAFKIMEFTPNKELIWKCIAGEPLFNKEWIGHVLHWKIEAAADTKVKLNFHQIGLTPDILCYGVCSSTWDMFIVERLKNYVEQVKN</sequence>
<organism evidence="1 2">
    <name type="scientific">Flavivirga aquatica</name>
    <dbReference type="NCBI Taxonomy" id="1849968"/>
    <lineage>
        <taxon>Bacteria</taxon>
        <taxon>Pseudomonadati</taxon>
        <taxon>Bacteroidota</taxon>
        <taxon>Flavobacteriia</taxon>
        <taxon>Flavobacteriales</taxon>
        <taxon>Flavobacteriaceae</taxon>
        <taxon>Flavivirga</taxon>
    </lineage>
</organism>
<dbReference type="AlphaFoldDB" id="A0A1E5TEF0"/>
<keyword evidence="2" id="KW-1185">Reference proteome</keyword>
<dbReference type="Proteomes" id="UP000095713">
    <property type="component" value="Unassembled WGS sequence"/>
</dbReference>
<dbReference type="STRING" id="1849968.A8C32_09585"/>
<dbReference type="Gene3D" id="3.30.530.20">
    <property type="match status" value="1"/>
</dbReference>
<evidence type="ECO:0000313" key="2">
    <source>
        <dbReference type="Proteomes" id="UP000095713"/>
    </source>
</evidence>
<dbReference type="OrthoDB" id="287565at2"/>
<comment type="caution">
    <text evidence="1">The sequence shown here is derived from an EMBL/GenBank/DDBJ whole genome shotgun (WGS) entry which is preliminary data.</text>
</comment>
<evidence type="ECO:0008006" key="3">
    <source>
        <dbReference type="Google" id="ProtNLM"/>
    </source>
</evidence>
<name>A0A1E5TEF0_9FLAO</name>
<dbReference type="InterPro" id="IPR023393">
    <property type="entry name" value="START-like_dom_sf"/>
</dbReference>
<gene>
    <name evidence="1" type="ORF">A8C32_09585</name>
</gene>
<evidence type="ECO:0000313" key="1">
    <source>
        <dbReference type="EMBL" id="OEK09756.1"/>
    </source>
</evidence>
<dbReference type="RefSeq" id="WP_069828416.1">
    <property type="nucleotide sequence ID" value="NZ_MDJD01000006.1"/>
</dbReference>
<dbReference type="EMBL" id="MDJD01000006">
    <property type="protein sequence ID" value="OEK09756.1"/>
    <property type="molecule type" value="Genomic_DNA"/>
</dbReference>
<reference evidence="1 2" key="1">
    <citation type="submission" date="2016-05" db="EMBL/GenBank/DDBJ databases">
        <title>Draft Genome Sequence of Algibacter sp. Strain SK-16 Isolated from the Surface Water of Aburatsubo Inlet.</title>
        <authorList>
            <person name="Wong S.-K."/>
            <person name="Yoshizawa S."/>
            <person name="Nakajima Y."/>
            <person name="Ogura Y."/>
            <person name="Tetsuya H."/>
            <person name="Hamasaki K."/>
        </authorList>
    </citation>
    <scope>NUCLEOTIDE SEQUENCE [LARGE SCALE GENOMIC DNA]</scope>
    <source>
        <strain evidence="1 2">SK-16</strain>
    </source>
</reference>
<protein>
    <recommendedName>
        <fullName evidence="3">ATPase</fullName>
    </recommendedName>
</protein>
<accession>A0A1E5TEF0</accession>